<accession>A0ABV5F1F1</accession>
<dbReference type="Gene3D" id="3.30.572.10">
    <property type="entry name" value="Thymidylate synthase/dCMP hydroxymethylase domain"/>
    <property type="match status" value="1"/>
</dbReference>
<dbReference type="PANTHER" id="PTHR11548:SF9">
    <property type="entry name" value="THYMIDYLATE SYNTHASE"/>
    <property type="match status" value="1"/>
</dbReference>
<dbReference type="EMBL" id="JBHMEZ010000011">
    <property type="protein sequence ID" value="MFB9053278.1"/>
    <property type="molecule type" value="Genomic_DNA"/>
</dbReference>
<dbReference type="InterPro" id="IPR000398">
    <property type="entry name" value="Thymidylate_synthase"/>
</dbReference>
<evidence type="ECO:0000256" key="3">
    <source>
        <dbReference type="ARBA" id="ARBA00022679"/>
    </source>
</evidence>
<dbReference type="InterPro" id="IPR023451">
    <property type="entry name" value="Thymidate_synth/dCMP_Mease_dom"/>
</dbReference>
<proteinExistence type="predicted"/>
<gene>
    <name evidence="5" type="ORF">ACFFVB_09325</name>
</gene>
<comment type="caution">
    <text evidence="5">The sequence shown here is derived from an EMBL/GenBank/DDBJ whole genome shotgun (WGS) entry which is preliminary data.</text>
</comment>
<reference evidence="5 6" key="1">
    <citation type="submission" date="2024-09" db="EMBL/GenBank/DDBJ databases">
        <authorList>
            <person name="Sun Q."/>
            <person name="Mori K."/>
        </authorList>
    </citation>
    <scope>NUCLEOTIDE SEQUENCE [LARGE SCALE GENOMIC DNA]</scope>
    <source>
        <strain evidence="5 6">CECT 8286</strain>
    </source>
</reference>
<dbReference type="EC" id="2.1.1.45" evidence="1"/>
<evidence type="ECO:0000313" key="6">
    <source>
        <dbReference type="Proteomes" id="UP001589605"/>
    </source>
</evidence>
<dbReference type="InterPro" id="IPR045097">
    <property type="entry name" value="Thymidate_synth/dCMP_Mease"/>
</dbReference>
<keyword evidence="6" id="KW-1185">Reference proteome</keyword>
<sequence>MHIKEKTLDDLLNRVFTELLKQPFDIVPTKGASSEIFGCLIELQNPRARLSITETKGKAFSSLGELLWYLSKTNALKYIKYYIPQYVKSSDDNETIYGGYGPRLFKKDGHINQVENVIAILRKKPSSRRAVIQLFDAKDLIDQHKDIPCTTTLQFTIRKDKLIMMTSMRSNDAFLGLSHDIFCFTMLQEIIATTLGIEIGSYYHTVGSLHLYKKNKKNAEKYLSEGTQSTHYQMPKMPLINPWNSLEKIISIEKLISEEKFDQINTNELEPYWQDLVSLLKIHTLLKRNKYTQIEEIKKEINNSIYNSFIDQRVKTKQKIRRL</sequence>
<evidence type="ECO:0000256" key="1">
    <source>
        <dbReference type="ARBA" id="ARBA00011947"/>
    </source>
</evidence>
<evidence type="ECO:0000313" key="5">
    <source>
        <dbReference type="EMBL" id="MFB9053278.1"/>
    </source>
</evidence>
<name>A0ABV5F1F1_9FLAO</name>
<dbReference type="InterPro" id="IPR036926">
    <property type="entry name" value="Thymidate_synth/dCMP_Mease_sf"/>
</dbReference>
<dbReference type="PANTHER" id="PTHR11548">
    <property type="entry name" value="THYMIDYLATE SYNTHASE 1"/>
    <property type="match status" value="1"/>
</dbReference>
<keyword evidence="3 5" id="KW-0808">Transferase</keyword>
<dbReference type="Proteomes" id="UP001589605">
    <property type="component" value="Unassembled WGS sequence"/>
</dbReference>
<protein>
    <recommendedName>
        <fullName evidence="1">thymidylate synthase</fullName>
        <ecNumber evidence="1">2.1.1.45</ecNumber>
    </recommendedName>
</protein>
<organism evidence="5 6">
    <name type="scientific">Formosa undariae</name>
    <dbReference type="NCBI Taxonomy" id="1325436"/>
    <lineage>
        <taxon>Bacteria</taxon>
        <taxon>Pseudomonadati</taxon>
        <taxon>Bacteroidota</taxon>
        <taxon>Flavobacteriia</taxon>
        <taxon>Flavobacteriales</taxon>
        <taxon>Flavobacteriaceae</taxon>
        <taxon>Formosa</taxon>
    </lineage>
</organism>
<dbReference type="GO" id="GO:0032259">
    <property type="term" value="P:methylation"/>
    <property type="evidence" value="ECO:0007669"/>
    <property type="project" value="UniProtKB-KW"/>
</dbReference>
<dbReference type="CDD" id="cd00351">
    <property type="entry name" value="TS_Pyrimidine_HMase"/>
    <property type="match status" value="1"/>
</dbReference>
<dbReference type="RefSeq" id="WP_382382454.1">
    <property type="nucleotide sequence ID" value="NZ_JBHMEZ010000011.1"/>
</dbReference>
<evidence type="ECO:0000259" key="4">
    <source>
        <dbReference type="Pfam" id="PF00303"/>
    </source>
</evidence>
<dbReference type="GO" id="GO:0004799">
    <property type="term" value="F:thymidylate synthase activity"/>
    <property type="evidence" value="ECO:0007669"/>
    <property type="project" value="UniProtKB-EC"/>
</dbReference>
<dbReference type="SUPFAM" id="SSF55831">
    <property type="entry name" value="Thymidylate synthase/dCMP hydroxymethylase"/>
    <property type="match status" value="1"/>
</dbReference>
<dbReference type="Pfam" id="PF00303">
    <property type="entry name" value="Thymidylat_synt"/>
    <property type="match status" value="1"/>
</dbReference>
<dbReference type="PRINTS" id="PR00108">
    <property type="entry name" value="THYMDSNTHASE"/>
</dbReference>
<feature type="domain" description="Thymidylate synthase/dCMP hydroxymethylase" evidence="4">
    <location>
        <begin position="36"/>
        <end position="240"/>
    </location>
</feature>
<keyword evidence="2 5" id="KW-0489">Methyltransferase</keyword>
<evidence type="ECO:0000256" key="2">
    <source>
        <dbReference type="ARBA" id="ARBA00022603"/>
    </source>
</evidence>